<organism evidence="2 3">
    <name type="scientific">Anabaena catenula FACHB-362</name>
    <dbReference type="NCBI Taxonomy" id="2692877"/>
    <lineage>
        <taxon>Bacteria</taxon>
        <taxon>Bacillati</taxon>
        <taxon>Cyanobacteriota</taxon>
        <taxon>Cyanophyceae</taxon>
        <taxon>Nostocales</taxon>
        <taxon>Nostocaceae</taxon>
        <taxon>Anabaena</taxon>
    </lineage>
</organism>
<feature type="domain" description="Trypsin-co-occurring" evidence="1">
    <location>
        <begin position="12"/>
        <end position="118"/>
    </location>
</feature>
<dbReference type="RefSeq" id="WP_190907744.1">
    <property type="nucleotide sequence ID" value="NZ_JACJTQ010000027.1"/>
</dbReference>
<dbReference type="InterPro" id="IPR045794">
    <property type="entry name" value="Trypco1"/>
</dbReference>
<sequence length="127" mass="14210">MANIERLVFEEDGQTYTILFESKETPTIPDIVTSTPKDDDDRESYGWKDEAFVKMQEVHNQILGYTKYAIGAFKNLGAAEVEEVTLKFGLKIGGKTGIPILTEGSAESNFEIEVKCKFPDKNKNISP</sequence>
<keyword evidence="3" id="KW-1185">Reference proteome</keyword>
<evidence type="ECO:0000313" key="2">
    <source>
        <dbReference type="EMBL" id="MBD2693478.1"/>
    </source>
</evidence>
<dbReference type="EMBL" id="JACJTQ010000027">
    <property type="protein sequence ID" value="MBD2693478.1"/>
    <property type="molecule type" value="Genomic_DNA"/>
</dbReference>
<dbReference type="Proteomes" id="UP000660381">
    <property type="component" value="Unassembled WGS sequence"/>
</dbReference>
<name>A0ABR8J756_9NOST</name>
<dbReference type="NCBIfam" id="NF041216">
    <property type="entry name" value="CU044_2847_fam"/>
    <property type="match status" value="1"/>
</dbReference>
<evidence type="ECO:0000313" key="3">
    <source>
        <dbReference type="Proteomes" id="UP000660381"/>
    </source>
</evidence>
<evidence type="ECO:0000259" key="1">
    <source>
        <dbReference type="Pfam" id="PF19493"/>
    </source>
</evidence>
<protein>
    <recommendedName>
        <fullName evidence="1">Trypsin-co-occurring domain-containing protein</fullName>
    </recommendedName>
</protein>
<gene>
    <name evidence="2" type="ORF">H6G68_17235</name>
</gene>
<reference evidence="2 3" key="1">
    <citation type="journal article" date="2020" name="ISME J.">
        <title>Comparative genomics reveals insights into cyanobacterial evolution and habitat adaptation.</title>
        <authorList>
            <person name="Chen M.Y."/>
            <person name="Teng W.K."/>
            <person name="Zhao L."/>
            <person name="Hu C.X."/>
            <person name="Zhou Y.K."/>
            <person name="Han B.P."/>
            <person name="Song L.R."/>
            <person name="Shu W.S."/>
        </authorList>
    </citation>
    <scope>NUCLEOTIDE SEQUENCE [LARGE SCALE GENOMIC DNA]</scope>
    <source>
        <strain evidence="2 3">FACHB-362</strain>
    </source>
</reference>
<proteinExistence type="predicted"/>
<comment type="caution">
    <text evidence="2">The sequence shown here is derived from an EMBL/GenBank/DDBJ whole genome shotgun (WGS) entry which is preliminary data.</text>
</comment>
<accession>A0ABR8J756</accession>
<dbReference type="Pfam" id="PF19493">
    <property type="entry name" value="Trypco1"/>
    <property type="match status" value="1"/>
</dbReference>